<organism evidence="3 4">
    <name type="scientific">Thiocapsa marina 5811</name>
    <dbReference type="NCBI Taxonomy" id="768671"/>
    <lineage>
        <taxon>Bacteria</taxon>
        <taxon>Pseudomonadati</taxon>
        <taxon>Pseudomonadota</taxon>
        <taxon>Gammaproteobacteria</taxon>
        <taxon>Chromatiales</taxon>
        <taxon>Chromatiaceae</taxon>
        <taxon>Thiocapsa</taxon>
    </lineage>
</organism>
<proteinExistence type="predicted"/>
<feature type="coiled-coil region" evidence="1">
    <location>
        <begin position="60"/>
        <end position="94"/>
    </location>
</feature>
<evidence type="ECO:0000313" key="3">
    <source>
        <dbReference type="EMBL" id="EGV16838.1"/>
    </source>
</evidence>
<dbReference type="InterPro" id="IPR018636">
    <property type="entry name" value="DUF2058"/>
</dbReference>
<gene>
    <name evidence="3" type="ORF">ThimaDRAFT_3965</name>
</gene>
<dbReference type="EMBL" id="AFWV01000014">
    <property type="protein sequence ID" value="EGV16838.1"/>
    <property type="molecule type" value="Genomic_DNA"/>
</dbReference>
<keyword evidence="1" id="KW-0175">Coiled coil</keyword>
<reference evidence="3 4" key="1">
    <citation type="submission" date="2011-06" db="EMBL/GenBank/DDBJ databases">
        <title>The draft genome of Thiocapsa marina 5811.</title>
        <authorList>
            <consortium name="US DOE Joint Genome Institute (JGI-PGF)"/>
            <person name="Lucas S."/>
            <person name="Han J."/>
            <person name="Cheng J.-F."/>
            <person name="Goodwin L."/>
            <person name="Pitluck S."/>
            <person name="Peters L."/>
            <person name="Land M.L."/>
            <person name="Hauser L."/>
            <person name="Vogl K."/>
            <person name="Liu Z."/>
            <person name="Imhoff J."/>
            <person name="Thiel V."/>
            <person name="Frigaard N.-U."/>
            <person name="Bryant D."/>
            <person name="Woyke T.J."/>
        </authorList>
    </citation>
    <scope>NUCLEOTIDE SEQUENCE [LARGE SCALE GENOMIC DNA]</scope>
    <source>
        <strain evidence="3 4">5811</strain>
    </source>
</reference>
<accession>F9UGB2</accession>
<dbReference type="Proteomes" id="UP000005459">
    <property type="component" value="Unassembled WGS sequence"/>
</dbReference>
<evidence type="ECO:0008006" key="5">
    <source>
        <dbReference type="Google" id="ProtNLM"/>
    </source>
</evidence>
<feature type="region of interest" description="Disordered" evidence="2">
    <location>
        <begin position="16"/>
        <end position="60"/>
    </location>
</feature>
<feature type="compositionally biased region" description="Basic residues" evidence="2">
    <location>
        <begin position="21"/>
        <end position="35"/>
    </location>
</feature>
<evidence type="ECO:0000256" key="2">
    <source>
        <dbReference type="SAM" id="MobiDB-lite"/>
    </source>
</evidence>
<feature type="compositionally biased region" description="Basic and acidic residues" evidence="2">
    <location>
        <begin position="44"/>
        <end position="60"/>
    </location>
</feature>
<name>F9UGB2_9GAMM</name>
<sequence>MGNSLQDQLLKAGLVDEQKLKQARSTKHKKTKQHAGPRNAAVDNEARQAAERARREKLERDRELNLRRQEEAALRAAENEIRQLIHTHRVVRDRSDLAFNFTDGTKLKRIYVDKEQHAKLVAGTLAVVRQDAFYEVVPAEIAVRVAARDASLVLVHNKSVEEKDADDPYADYQVPDDLIW</sequence>
<dbReference type="OrthoDB" id="5294470at2"/>
<dbReference type="STRING" id="768671.ThimaDRAFT_3965"/>
<keyword evidence="4" id="KW-1185">Reference proteome</keyword>
<dbReference type="AlphaFoldDB" id="F9UGB2"/>
<evidence type="ECO:0000313" key="4">
    <source>
        <dbReference type="Proteomes" id="UP000005459"/>
    </source>
</evidence>
<dbReference type="RefSeq" id="WP_007194837.1">
    <property type="nucleotide sequence ID" value="NZ_AFWV01000014.1"/>
</dbReference>
<evidence type="ECO:0000256" key="1">
    <source>
        <dbReference type="SAM" id="Coils"/>
    </source>
</evidence>
<dbReference type="Pfam" id="PF09831">
    <property type="entry name" value="DUF2058"/>
    <property type="match status" value="1"/>
</dbReference>
<dbReference type="PATRIC" id="fig|768671.3.peg.4184"/>
<dbReference type="eggNOG" id="COG3122">
    <property type="taxonomic scope" value="Bacteria"/>
</dbReference>
<protein>
    <recommendedName>
        <fullName evidence="5">Nucleoprotein/polynucleotide-associated enzyme</fullName>
    </recommendedName>
</protein>